<keyword evidence="1" id="KW-0808">Transferase</keyword>
<proteinExistence type="predicted"/>
<dbReference type="Gene3D" id="3.40.50.2000">
    <property type="entry name" value="Glycogen Phosphorylase B"/>
    <property type="match status" value="1"/>
</dbReference>
<dbReference type="GO" id="GO:0016740">
    <property type="term" value="F:transferase activity"/>
    <property type="evidence" value="ECO:0007669"/>
    <property type="project" value="UniProtKB-KW"/>
</dbReference>
<gene>
    <name evidence="1" type="ORF">DW888_20130</name>
</gene>
<sequence>MKALIVFREDDADNLFVHVLCQAIQNLKIDIHCSCRDFWEKSDSYDIIHFQWPEEVVGWNCTDVSVIERLKQRIAYFKTVGTKFVYTRHNSCPHYSNPVIKQAYEIIEACSDLVVHMGIYSQEEFKQSHPHSQNVIIPHHIYENTYDESITREEARARIRIPENKFVITAFGKFRNHEEINMVLKSYLHFRHKRKFLLAPRMLPFSKHPEQRNSWKRIASFIGYRLAPLLLKLKGIKAGASEELIDNAELPYYIAASDVILVQRKKILNSGNIPLAFLFRKVVIGPNVGNVGELLRETGNPIFTPDDIHSIVNALKQAKQLSGQGKGEDNYHFAKQQMNLNTVANAYENAYRSVLNFDL</sequence>
<evidence type="ECO:0000313" key="1">
    <source>
        <dbReference type="EMBL" id="RHB29135.1"/>
    </source>
</evidence>
<dbReference type="EMBL" id="QSGO01000034">
    <property type="protein sequence ID" value="RHB29135.1"/>
    <property type="molecule type" value="Genomic_DNA"/>
</dbReference>
<name>A0A413V6G8_9BACE</name>
<reference evidence="1 2" key="1">
    <citation type="submission" date="2018-08" db="EMBL/GenBank/DDBJ databases">
        <title>A genome reference for cultivated species of the human gut microbiota.</title>
        <authorList>
            <person name="Zou Y."/>
            <person name="Xue W."/>
            <person name="Luo G."/>
        </authorList>
    </citation>
    <scope>NUCLEOTIDE SEQUENCE [LARGE SCALE GENOMIC DNA]</scope>
    <source>
        <strain evidence="1 2">AM40-30BH</strain>
    </source>
</reference>
<dbReference type="AlphaFoldDB" id="A0A413V6G8"/>
<evidence type="ECO:0000313" key="2">
    <source>
        <dbReference type="Proteomes" id="UP000284379"/>
    </source>
</evidence>
<comment type="caution">
    <text evidence="1">The sequence shown here is derived from an EMBL/GenBank/DDBJ whole genome shotgun (WGS) entry which is preliminary data.</text>
</comment>
<dbReference type="SUPFAM" id="SSF53756">
    <property type="entry name" value="UDP-Glycosyltransferase/glycogen phosphorylase"/>
    <property type="match status" value="1"/>
</dbReference>
<protein>
    <submittedName>
        <fullName evidence="1">Glycosyltransferase family 1 protein</fullName>
    </submittedName>
</protein>
<dbReference type="Proteomes" id="UP000284379">
    <property type="component" value="Unassembled WGS sequence"/>
</dbReference>
<accession>A0A413V6G8</accession>
<organism evidence="1 2">
    <name type="scientific">Bacteroides nordii</name>
    <dbReference type="NCBI Taxonomy" id="291645"/>
    <lineage>
        <taxon>Bacteria</taxon>
        <taxon>Pseudomonadati</taxon>
        <taxon>Bacteroidota</taxon>
        <taxon>Bacteroidia</taxon>
        <taxon>Bacteroidales</taxon>
        <taxon>Bacteroidaceae</taxon>
        <taxon>Bacteroides</taxon>
    </lineage>
</organism>
<dbReference type="RefSeq" id="WP_122202354.1">
    <property type="nucleotide sequence ID" value="NZ_CABJFV010000034.1"/>
</dbReference>